<comment type="cofactor">
    <cofactor evidence="2">
        <name>Mg(2+)</name>
        <dbReference type="ChEBI" id="CHEBI:18420"/>
    </cofactor>
</comment>
<dbReference type="Gene3D" id="3.30.470.20">
    <property type="entry name" value="ATP-grasp fold, B domain"/>
    <property type="match status" value="1"/>
</dbReference>
<evidence type="ECO:0000256" key="6">
    <source>
        <dbReference type="ARBA" id="ARBA00022840"/>
    </source>
</evidence>
<keyword evidence="8" id="KW-0648">Protein biosynthesis</keyword>
<dbReference type="InterPro" id="IPR041107">
    <property type="entry name" value="Rimk_N"/>
</dbReference>
<dbReference type="PANTHER" id="PTHR21621">
    <property type="entry name" value="RIBOSOMAL PROTEIN S6 MODIFICATION PROTEIN"/>
    <property type="match status" value="1"/>
</dbReference>
<accession>G2KLL8</accession>
<comment type="cofactor">
    <cofactor evidence="1">
        <name>Mn(2+)</name>
        <dbReference type="ChEBI" id="CHEBI:29035"/>
    </cofactor>
</comment>
<dbReference type="Gene3D" id="3.30.1490.20">
    <property type="entry name" value="ATP-grasp fold, A domain"/>
    <property type="match status" value="1"/>
</dbReference>
<keyword evidence="9" id="KW-0464">Manganese</keyword>
<dbReference type="InterPro" id="IPR011761">
    <property type="entry name" value="ATP-grasp"/>
</dbReference>
<feature type="domain" description="ATP-grasp" evidence="11">
    <location>
        <begin position="111"/>
        <end position="296"/>
    </location>
</feature>
<dbReference type="KEGG" id="mai:MICA_511"/>
<keyword evidence="4" id="KW-0479">Metal-binding</keyword>
<dbReference type="RefSeq" id="WP_014102071.1">
    <property type="nucleotide sequence ID" value="NC_016026.1"/>
</dbReference>
<dbReference type="HOGENOM" id="CLU_054353_0_2_5"/>
<evidence type="ECO:0000313" key="13">
    <source>
        <dbReference type="Proteomes" id="UP000009286"/>
    </source>
</evidence>
<evidence type="ECO:0000313" key="12">
    <source>
        <dbReference type="EMBL" id="AEP08848.1"/>
    </source>
</evidence>
<protein>
    <submittedName>
        <fullName evidence="12">RimK family protein</fullName>
    </submittedName>
</protein>
<evidence type="ECO:0000256" key="3">
    <source>
        <dbReference type="ARBA" id="ARBA00022598"/>
    </source>
</evidence>
<dbReference type="Proteomes" id="UP000009286">
    <property type="component" value="Chromosome"/>
</dbReference>
<keyword evidence="3" id="KW-0436">Ligase</keyword>
<dbReference type="InterPro" id="IPR013651">
    <property type="entry name" value="ATP-grasp_RimK-type"/>
</dbReference>
<keyword evidence="13" id="KW-1185">Reference proteome</keyword>
<reference evidence="12 13" key="1">
    <citation type="journal article" date="2011" name="BMC Genomics">
        <title>Genomic insights into an obligate epibiotic bacterial predator: Micavibrio aeruginosavorus ARL-13.</title>
        <authorList>
            <person name="Wang Z."/>
            <person name="Kadouri D."/>
            <person name="Wu M."/>
        </authorList>
    </citation>
    <scope>NUCLEOTIDE SEQUENCE [LARGE SCALE GENOMIC DNA]</scope>
    <source>
        <strain evidence="12 13">ARL-13</strain>
    </source>
</reference>
<evidence type="ECO:0000256" key="4">
    <source>
        <dbReference type="ARBA" id="ARBA00022723"/>
    </source>
</evidence>
<evidence type="ECO:0000256" key="9">
    <source>
        <dbReference type="ARBA" id="ARBA00023211"/>
    </source>
</evidence>
<dbReference type="OrthoDB" id="3865600at2"/>
<gene>
    <name evidence="12" type="ordered locus">MICA_511</name>
</gene>
<evidence type="ECO:0000256" key="5">
    <source>
        <dbReference type="ARBA" id="ARBA00022741"/>
    </source>
</evidence>
<dbReference type="PANTHER" id="PTHR21621:SF2">
    <property type="entry name" value="COENZYME GAMMA-F420-2:ALPHA-L-GLUTAMATE LIGASE"/>
    <property type="match status" value="1"/>
</dbReference>
<dbReference type="EMBL" id="CP002382">
    <property type="protein sequence ID" value="AEP08848.1"/>
    <property type="molecule type" value="Genomic_DNA"/>
</dbReference>
<dbReference type="STRING" id="856793.MICA_511"/>
<dbReference type="GO" id="GO:0046872">
    <property type="term" value="F:metal ion binding"/>
    <property type="evidence" value="ECO:0007669"/>
    <property type="project" value="UniProtKB-KW"/>
</dbReference>
<organism evidence="12 13">
    <name type="scientific">Micavibrio aeruginosavorus (strain ARL-13)</name>
    <dbReference type="NCBI Taxonomy" id="856793"/>
    <lineage>
        <taxon>Bacteria</taxon>
        <taxon>Pseudomonadati</taxon>
        <taxon>Bdellovibrionota</taxon>
        <taxon>Bdellovibrionia</taxon>
        <taxon>Bdellovibrionales</taxon>
        <taxon>Pseudobdellovibrionaceae</taxon>
        <taxon>Micavibrio</taxon>
    </lineage>
</organism>
<keyword evidence="6 10" id="KW-0067">ATP-binding</keyword>
<dbReference type="GO" id="GO:0043774">
    <property type="term" value="F:coenzyme F420-2 alpha-glutamyl ligase activity"/>
    <property type="evidence" value="ECO:0007669"/>
    <property type="project" value="TreeGrafter"/>
</dbReference>
<evidence type="ECO:0000256" key="1">
    <source>
        <dbReference type="ARBA" id="ARBA00001936"/>
    </source>
</evidence>
<dbReference type="SUPFAM" id="SSF56059">
    <property type="entry name" value="Glutathione synthetase ATP-binding domain-like"/>
    <property type="match status" value="1"/>
</dbReference>
<keyword evidence="5 10" id="KW-0547">Nucleotide-binding</keyword>
<dbReference type="AlphaFoldDB" id="G2KLL8"/>
<dbReference type="Pfam" id="PF18030">
    <property type="entry name" value="Rimk_N"/>
    <property type="match status" value="1"/>
</dbReference>
<dbReference type="GO" id="GO:0005524">
    <property type="term" value="F:ATP binding"/>
    <property type="evidence" value="ECO:0007669"/>
    <property type="project" value="UniProtKB-UniRule"/>
</dbReference>
<dbReference type="eggNOG" id="COG0189">
    <property type="taxonomic scope" value="Bacteria"/>
</dbReference>
<dbReference type="NCBIfam" id="TIGR00768">
    <property type="entry name" value="rimK_fam"/>
    <property type="match status" value="1"/>
</dbReference>
<evidence type="ECO:0000256" key="10">
    <source>
        <dbReference type="PROSITE-ProRule" id="PRU00409"/>
    </source>
</evidence>
<evidence type="ECO:0000256" key="8">
    <source>
        <dbReference type="ARBA" id="ARBA00022917"/>
    </source>
</evidence>
<sequence>MKIWFIYERDLDTPEAFETLRYMEEGKKLGHDVTVYKPNQFEILVADGDAEPSILIDGVKTALPDVCFPYLARNENMYFCMAVIREMERQGVLVMNDAATIECVCDKLHTHQVLAQHNIPTPTTMLAKFPVDVKMVEKHLGFPVVVKTVLGTQGSGVFLLNNENEFTDMMAFIGETSSGVQLIMQKFVAASSGRDLRLFVVDGKVIGAMERRSGNGSFKANYSLGGSVAKFEPDAEAEWIAVKTARALGADIAGIDLLFTDDGHYTVCEANVFPGFKGLEKACGVNIPKQVYAGIENLLAEHRAARRATAAVATGGGASFTRWLGNVRSIFDTKTAKAKKKAA</sequence>
<dbReference type="PROSITE" id="PS50975">
    <property type="entry name" value="ATP_GRASP"/>
    <property type="match status" value="1"/>
</dbReference>
<dbReference type="InterPro" id="IPR004666">
    <property type="entry name" value="Rp_bS6_RimK/Lys_biosynth_LsyX"/>
</dbReference>
<evidence type="ECO:0000256" key="7">
    <source>
        <dbReference type="ARBA" id="ARBA00022842"/>
    </source>
</evidence>
<evidence type="ECO:0000256" key="2">
    <source>
        <dbReference type="ARBA" id="ARBA00001946"/>
    </source>
</evidence>
<dbReference type="GO" id="GO:0005737">
    <property type="term" value="C:cytoplasm"/>
    <property type="evidence" value="ECO:0007669"/>
    <property type="project" value="TreeGrafter"/>
</dbReference>
<name>G2KLL8_MICAA</name>
<dbReference type="InterPro" id="IPR013815">
    <property type="entry name" value="ATP_grasp_subdomain_1"/>
</dbReference>
<proteinExistence type="predicted"/>
<evidence type="ECO:0000259" key="11">
    <source>
        <dbReference type="PROSITE" id="PS50975"/>
    </source>
</evidence>
<keyword evidence="7" id="KW-0460">Magnesium</keyword>
<dbReference type="Pfam" id="PF08443">
    <property type="entry name" value="RimK"/>
    <property type="match status" value="1"/>
</dbReference>
<dbReference type="Gene3D" id="3.40.50.20">
    <property type="match status" value="1"/>
</dbReference>
<dbReference type="GO" id="GO:0006412">
    <property type="term" value="P:translation"/>
    <property type="evidence" value="ECO:0007669"/>
    <property type="project" value="UniProtKB-KW"/>
</dbReference>